<organism evidence="1 2">
    <name type="scientific">Ensete ventricosum</name>
    <name type="common">Abyssinian banana</name>
    <name type="synonym">Musa ensete</name>
    <dbReference type="NCBI Taxonomy" id="4639"/>
    <lineage>
        <taxon>Eukaryota</taxon>
        <taxon>Viridiplantae</taxon>
        <taxon>Streptophyta</taxon>
        <taxon>Embryophyta</taxon>
        <taxon>Tracheophyta</taxon>
        <taxon>Spermatophyta</taxon>
        <taxon>Magnoliopsida</taxon>
        <taxon>Liliopsida</taxon>
        <taxon>Zingiberales</taxon>
        <taxon>Musaceae</taxon>
        <taxon>Ensete</taxon>
    </lineage>
</organism>
<sequence length="172" mass="20330">MGVIRERFRKKTLRSYTLCKVEFQSVLRLHKVEFRLVFPTPSRKFTILAIHNVLAHGKSYEHSLAKKCYGHKLCAKSSFNRFFVYRLENSKVKSFLMYLHIGSRVSINFYAPSWKFKILAIPNVLGHGKSYEHGFEKKYDGRKLCAKSSFNQFFVDRLRNSKFKPFSMYLPL</sequence>
<reference evidence="1 2" key="1">
    <citation type="journal article" date="2014" name="Agronomy (Basel)">
        <title>A Draft Genome Sequence for Ensete ventricosum, the Drought-Tolerant Tree Against Hunger.</title>
        <authorList>
            <person name="Harrison J."/>
            <person name="Moore K.A."/>
            <person name="Paszkiewicz K."/>
            <person name="Jones T."/>
            <person name="Grant M."/>
            <person name="Ambacheew D."/>
            <person name="Muzemil S."/>
            <person name="Studholme D.J."/>
        </authorList>
    </citation>
    <scope>NUCLEOTIDE SEQUENCE [LARGE SCALE GENOMIC DNA]</scope>
</reference>
<evidence type="ECO:0000313" key="2">
    <source>
        <dbReference type="Proteomes" id="UP000287651"/>
    </source>
</evidence>
<evidence type="ECO:0000313" key="1">
    <source>
        <dbReference type="EMBL" id="RRT71521.1"/>
    </source>
</evidence>
<accession>A0A427A5R5</accession>
<gene>
    <name evidence="1" type="ORF">B296_00017898</name>
</gene>
<dbReference type="EMBL" id="AMZH03003688">
    <property type="protein sequence ID" value="RRT71521.1"/>
    <property type="molecule type" value="Genomic_DNA"/>
</dbReference>
<protein>
    <submittedName>
        <fullName evidence="1">Uncharacterized protein</fullName>
    </submittedName>
</protein>
<dbReference type="AlphaFoldDB" id="A0A427A5R5"/>
<proteinExistence type="predicted"/>
<name>A0A427A5R5_ENSVE</name>
<dbReference type="Proteomes" id="UP000287651">
    <property type="component" value="Unassembled WGS sequence"/>
</dbReference>
<comment type="caution">
    <text evidence="1">The sequence shown here is derived from an EMBL/GenBank/DDBJ whole genome shotgun (WGS) entry which is preliminary data.</text>
</comment>